<accession>A0A135TYX2</accession>
<evidence type="ECO:0000256" key="1">
    <source>
        <dbReference type="SAM" id="MobiDB-lite"/>
    </source>
</evidence>
<protein>
    <submittedName>
        <fullName evidence="2">Uncharacterized protein</fullName>
    </submittedName>
</protein>
<dbReference type="Proteomes" id="UP000070121">
    <property type="component" value="Unassembled WGS sequence"/>
</dbReference>
<comment type="caution">
    <text evidence="2">The sequence shown here is derived from an EMBL/GenBank/DDBJ whole genome shotgun (WGS) entry which is preliminary data.</text>
</comment>
<feature type="compositionally biased region" description="Polar residues" evidence="1">
    <location>
        <begin position="38"/>
        <end position="49"/>
    </location>
</feature>
<organism evidence="2 3">
    <name type="scientific">Colletotrichum salicis</name>
    <dbReference type="NCBI Taxonomy" id="1209931"/>
    <lineage>
        <taxon>Eukaryota</taxon>
        <taxon>Fungi</taxon>
        <taxon>Dikarya</taxon>
        <taxon>Ascomycota</taxon>
        <taxon>Pezizomycotina</taxon>
        <taxon>Sordariomycetes</taxon>
        <taxon>Hypocreomycetidae</taxon>
        <taxon>Glomerellales</taxon>
        <taxon>Glomerellaceae</taxon>
        <taxon>Colletotrichum</taxon>
        <taxon>Colletotrichum acutatum species complex</taxon>
    </lineage>
</organism>
<name>A0A135TYX2_9PEZI</name>
<feature type="region of interest" description="Disordered" evidence="1">
    <location>
        <begin position="1"/>
        <end position="62"/>
    </location>
</feature>
<feature type="compositionally biased region" description="Polar residues" evidence="1">
    <location>
        <begin position="148"/>
        <end position="166"/>
    </location>
</feature>
<evidence type="ECO:0000313" key="3">
    <source>
        <dbReference type="Proteomes" id="UP000070121"/>
    </source>
</evidence>
<evidence type="ECO:0000313" key="2">
    <source>
        <dbReference type="EMBL" id="KXH53348.1"/>
    </source>
</evidence>
<gene>
    <name evidence="2" type="ORF">CSAL01_01286</name>
</gene>
<sequence length="166" mass="18508">MGKCRRAKREPDKKQEQLWGKSRSRSRSTRRTPEKMEGTTSSHTVTLNLSEPGKNRSVKTGKHSGFSMPGILHAFLCVAECSYGYVQPDGTSHPTLVLPLLNEYMPALLSTSAEYQPFPIPKLQSQVYNTTITTDCRPTTTEYGSIPPSLSQSYTKTENTIQPIPE</sequence>
<feature type="region of interest" description="Disordered" evidence="1">
    <location>
        <begin position="139"/>
        <end position="166"/>
    </location>
</feature>
<proteinExistence type="predicted"/>
<keyword evidence="3" id="KW-1185">Reference proteome</keyword>
<reference evidence="2 3" key="1">
    <citation type="submission" date="2014-02" db="EMBL/GenBank/DDBJ databases">
        <title>The genome sequence of Colletotrichum salicis CBS 607.94.</title>
        <authorList>
            <person name="Baroncelli R."/>
            <person name="Thon M.R."/>
        </authorList>
    </citation>
    <scope>NUCLEOTIDE SEQUENCE [LARGE SCALE GENOMIC DNA]</scope>
    <source>
        <strain evidence="2 3">CBS 607.94</strain>
    </source>
</reference>
<dbReference type="EMBL" id="JFFI01001838">
    <property type="protein sequence ID" value="KXH53348.1"/>
    <property type="molecule type" value="Genomic_DNA"/>
</dbReference>
<dbReference type="AlphaFoldDB" id="A0A135TYX2"/>